<evidence type="ECO:0000256" key="2">
    <source>
        <dbReference type="ARBA" id="ARBA00023125"/>
    </source>
</evidence>
<dbReference type="CDD" id="cd06267">
    <property type="entry name" value="PBP1_LacI_sugar_binding-like"/>
    <property type="match status" value="1"/>
</dbReference>
<dbReference type="AlphaFoldDB" id="A0A853CXT4"/>
<evidence type="ECO:0000256" key="3">
    <source>
        <dbReference type="ARBA" id="ARBA00023163"/>
    </source>
</evidence>
<protein>
    <submittedName>
        <fullName evidence="5">DNA-binding LacI/PurR family transcriptional regulator</fullName>
    </submittedName>
</protein>
<dbReference type="SUPFAM" id="SSF47413">
    <property type="entry name" value="lambda repressor-like DNA-binding domains"/>
    <property type="match status" value="1"/>
</dbReference>
<dbReference type="EMBL" id="JACCFL010000001">
    <property type="protein sequence ID" value="NYJ25936.1"/>
    <property type="molecule type" value="Genomic_DNA"/>
</dbReference>
<dbReference type="PROSITE" id="PS50932">
    <property type="entry name" value="HTH_LACI_2"/>
    <property type="match status" value="1"/>
</dbReference>
<dbReference type="InterPro" id="IPR028082">
    <property type="entry name" value="Peripla_BP_I"/>
</dbReference>
<reference evidence="5 6" key="1">
    <citation type="submission" date="2020-07" db="EMBL/GenBank/DDBJ databases">
        <title>Sequencing the genomes of 1000 actinobacteria strains.</title>
        <authorList>
            <person name="Klenk H.-P."/>
        </authorList>
    </citation>
    <scope>NUCLEOTIDE SEQUENCE [LARGE SCALE GENOMIC DNA]</scope>
    <source>
        <strain evidence="5 6">DSM 15165</strain>
    </source>
</reference>
<dbReference type="SUPFAM" id="SSF53822">
    <property type="entry name" value="Periplasmic binding protein-like I"/>
    <property type="match status" value="1"/>
</dbReference>
<evidence type="ECO:0000259" key="4">
    <source>
        <dbReference type="PROSITE" id="PS50932"/>
    </source>
</evidence>
<feature type="domain" description="HTH lacI-type" evidence="4">
    <location>
        <begin position="5"/>
        <end position="59"/>
    </location>
</feature>
<keyword evidence="1" id="KW-0805">Transcription regulation</keyword>
<keyword evidence="3" id="KW-0804">Transcription</keyword>
<dbReference type="GO" id="GO:0003700">
    <property type="term" value="F:DNA-binding transcription factor activity"/>
    <property type="evidence" value="ECO:0007669"/>
    <property type="project" value="TreeGrafter"/>
</dbReference>
<keyword evidence="2 5" id="KW-0238">DNA-binding</keyword>
<dbReference type="Gene3D" id="1.10.260.40">
    <property type="entry name" value="lambda repressor-like DNA-binding domains"/>
    <property type="match status" value="1"/>
</dbReference>
<name>A0A853CXT4_9MICO</name>
<dbReference type="SMART" id="SM00354">
    <property type="entry name" value="HTH_LACI"/>
    <property type="match status" value="1"/>
</dbReference>
<dbReference type="Gene3D" id="3.40.50.2300">
    <property type="match status" value="2"/>
</dbReference>
<dbReference type="PANTHER" id="PTHR30146:SF155">
    <property type="entry name" value="ALANINE RACEMASE"/>
    <property type="match status" value="1"/>
</dbReference>
<gene>
    <name evidence="5" type="ORF">HNR13_004223</name>
</gene>
<sequence length="333" mass="35763">MSNRPTISDLAAELGLSKSAVSNALRGVPLVSAETTARVQEYARERGWRPNAAARALSLSRSDNIGIVLVQVDSLLGTESFYMSAIAGIERVLSPQGKNLLLRTIDSPDDERSIYESWITEGRVDGVILFDRLVDDARPRLLDERQLPYAFFGDADDASSAELVIEETRTIATHLAALGHRSLLFLGGPAELAHEEERSAHLTSISAENGMASRIIRGGYSIADGRNGAREGIAAGDVTAVIASSDLLALGAATELAASGRDDVAIVSWDDSLLCRYSPVPLTALDRRHAESGEIAARQLVNAAYSTGLHPVPHRPSELLIRESSRPHLSRVP</sequence>
<evidence type="ECO:0000256" key="1">
    <source>
        <dbReference type="ARBA" id="ARBA00023015"/>
    </source>
</evidence>
<proteinExistence type="predicted"/>
<comment type="caution">
    <text evidence="5">The sequence shown here is derived from an EMBL/GenBank/DDBJ whole genome shotgun (WGS) entry which is preliminary data.</text>
</comment>
<dbReference type="InterPro" id="IPR000843">
    <property type="entry name" value="HTH_LacI"/>
</dbReference>
<dbReference type="GO" id="GO:0000976">
    <property type="term" value="F:transcription cis-regulatory region binding"/>
    <property type="evidence" value="ECO:0007669"/>
    <property type="project" value="TreeGrafter"/>
</dbReference>
<organism evidence="5 6">
    <name type="scientific">Leifsonia shinshuensis</name>
    <dbReference type="NCBI Taxonomy" id="150026"/>
    <lineage>
        <taxon>Bacteria</taxon>
        <taxon>Bacillati</taxon>
        <taxon>Actinomycetota</taxon>
        <taxon>Actinomycetes</taxon>
        <taxon>Micrococcales</taxon>
        <taxon>Microbacteriaceae</taxon>
        <taxon>Leifsonia</taxon>
    </lineage>
</organism>
<evidence type="ECO:0000313" key="6">
    <source>
        <dbReference type="Proteomes" id="UP000578352"/>
    </source>
</evidence>
<dbReference type="InterPro" id="IPR010982">
    <property type="entry name" value="Lambda_DNA-bd_dom_sf"/>
</dbReference>
<evidence type="ECO:0000313" key="5">
    <source>
        <dbReference type="EMBL" id="NYJ25936.1"/>
    </source>
</evidence>
<dbReference type="Pfam" id="PF13377">
    <property type="entry name" value="Peripla_BP_3"/>
    <property type="match status" value="1"/>
</dbReference>
<dbReference type="RefSeq" id="WP_179608904.1">
    <property type="nucleotide sequence ID" value="NZ_BAABEH010000001.1"/>
</dbReference>
<dbReference type="PANTHER" id="PTHR30146">
    <property type="entry name" value="LACI-RELATED TRANSCRIPTIONAL REPRESSOR"/>
    <property type="match status" value="1"/>
</dbReference>
<dbReference type="InterPro" id="IPR046335">
    <property type="entry name" value="LacI/GalR-like_sensor"/>
</dbReference>
<accession>A0A853CXT4</accession>
<dbReference type="Proteomes" id="UP000578352">
    <property type="component" value="Unassembled WGS sequence"/>
</dbReference>